<dbReference type="InterPro" id="IPR044023">
    <property type="entry name" value="Ig_7"/>
</dbReference>
<sequence length="694" mass="75049">MLKKDIMKTRLPLFLYGFLFVLLTFFSQKTYAQINYYEGFENFDYEWSDSDFDYDWFPCSGGYSWTGNFYVYDGEDVYTAETISPSVGTSTGGETTLTYSYSLLDWDTEEAMPNSPSWGNFTVQYSSSATGPWTLLETVSPSNHVVSDDCAQRTVTFTPPAGEVYLRFFATPGPVPGPDGFIDVLLNIDEVFVVESLGDCIGTPAASNTVSSTVFACNTETINLSLSDEYNYSGLSFQWQSSDDGVEYTDVATGGEAKTYSTTQTANTWYQAVVTCNASGESVTSTPIEVVSSGLACNCDIDFDGAVEPITLVNFAGINNVTSAEVDGTPGVENFASLTPGEVVPGQTYTIILEGNTDGDYENYFTVFIDFNQNGDFGDEGESFEAGFVSDSDGEDGQQATASITIPVDAMTGVTYMRVLKLFDAYADDPCSSDAGEGYGQAEDYLLNILCETQAPDADANQTLCSGSVVADLMAEGDVVIWYNDEEGGEALADTDVLAEGIYYAAQMPDGGCESALRTAVAVTLTVVPPPTGDAEQEFDNDPDMLDYPTVSEIEVEILEGATVNWYESEEDALAGENALSGDTQIMADGTYYITQTIDGCESVPFMVGVLLGNEDFAFGSFKYYPNPVDNMLYMSYTSTITNIEVYNLVGQQIIAKNYAVNDVQLDMSGLSAGTYLVKVITGDATKTIKIAKK</sequence>
<feature type="domain" description="Secretion system C-terminal sorting" evidence="2">
    <location>
        <begin position="625"/>
        <end position="690"/>
    </location>
</feature>
<evidence type="ECO:0000259" key="4">
    <source>
        <dbReference type="Pfam" id="PF20009"/>
    </source>
</evidence>
<evidence type="ECO:0000256" key="1">
    <source>
        <dbReference type="ARBA" id="ARBA00022729"/>
    </source>
</evidence>
<evidence type="ECO:0000259" key="3">
    <source>
        <dbReference type="Pfam" id="PF19081"/>
    </source>
</evidence>
<comment type="caution">
    <text evidence="5">The sequence shown here is derived from an EMBL/GenBank/DDBJ whole genome shotgun (WGS) entry which is preliminary data.</text>
</comment>
<feature type="domain" description="Ig-like" evidence="3">
    <location>
        <begin position="455"/>
        <end position="525"/>
    </location>
</feature>
<proteinExistence type="predicted"/>
<accession>A0A444W7B5</accession>
<evidence type="ECO:0000313" key="6">
    <source>
        <dbReference type="Proteomes" id="UP000289775"/>
    </source>
</evidence>
<keyword evidence="1" id="KW-0732">Signal</keyword>
<keyword evidence="6" id="KW-1185">Reference proteome</keyword>
<evidence type="ECO:0000313" key="5">
    <source>
        <dbReference type="EMBL" id="RYJ41683.1"/>
    </source>
</evidence>
<dbReference type="Pfam" id="PF18962">
    <property type="entry name" value="Por_Secre_tail"/>
    <property type="match status" value="1"/>
</dbReference>
<dbReference type="InterPro" id="IPR026444">
    <property type="entry name" value="Secre_tail"/>
</dbReference>
<evidence type="ECO:0000259" key="2">
    <source>
        <dbReference type="Pfam" id="PF18962"/>
    </source>
</evidence>
<dbReference type="AlphaFoldDB" id="A0A444W7B5"/>
<feature type="domain" description="GEVED" evidence="4">
    <location>
        <begin position="364"/>
        <end position="448"/>
    </location>
</feature>
<dbReference type="OrthoDB" id="1447704at2"/>
<gene>
    <name evidence="5" type="ORF">NU09_2608</name>
</gene>
<dbReference type="NCBIfam" id="TIGR04183">
    <property type="entry name" value="Por_Secre_tail"/>
    <property type="match status" value="1"/>
</dbReference>
<protein>
    <submittedName>
        <fullName evidence="5">Putative secreted protein</fullName>
    </submittedName>
</protein>
<dbReference type="Pfam" id="PF20009">
    <property type="entry name" value="GEVED"/>
    <property type="match status" value="1"/>
</dbReference>
<dbReference type="InterPro" id="IPR045474">
    <property type="entry name" value="GEVED"/>
</dbReference>
<dbReference type="EMBL" id="JUIW01000009">
    <property type="protein sequence ID" value="RYJ41683.1"/>
    <property type="molecule type" value="Genomic_DNA"/>
</dbReference>
<reference evidence="5 6" key="1">
    <citation type="submission" date="2014-12" db="EMBL/GenBank/DDBJ databases">
        <title>Genome sequence of Flavobacterium beibuense RSKm HC5.</title>
        <authorList>
            <person name="Kim J.F."/>
            <person name="Song J.Y."/>
            <person name="Kwak M.-J."/>
            <person name="Lee S.-W."/>
        </authorList>
    </citation>
    <scope>NUCLEOTIDE SEQUENCE [LARGE SCALE GENOMIC DNA]</scope>
    <source>
        <strain evidence="5 6">RSKm HC5</strain>
    </source>
</reference>
<organism evidence="5 6">
    <name type="scientific">Flavobacterium beibuense</name>
    <dbReference type="NCBI Taxonomy" id="657326"/>
    <lineage>
        <taxon>Bacteria</taxon>
        <taxon>Pseudomonadati</taxon>
        <taxon>Bacteroidota</taxon>
        <taxon>Flavobacteriia</taxon>
        <taxon>Flavobacteriales</taxon>
        <taxon>Flavobacteriaceae</taxon>
        <taxon>Flavobacterium</taxon>
    </lineage>
</organism>
<dbReference type="Proteomes" id="UP000289775">
    <property type="component" value="Unassembled WGS sequence"/>
</dbReference>
<dbReference type="Pfam" id="PF19081">
    <property type="entry name" value="Ig_7"/>
    <property type="match status" value="1"/>
</dbReference>
<name>A0A444W7B5_9FLAO</name>